<keyword evidence="2" id="KW-0472">Membrane</keyword>
<evidence type="ECO:0000259" key="3">
    <source>
        <dbReference type="SMART" id="SM00672"/>
    </source>
</evidence>
<feature type="region of interest" description="Disordered" evidence="1">
    <location>
        <begin position="438"/>
        <end position="466"/>
    </location>
</feature>
<dbReference type="EMBL" id="LGSR01000011">
    <property type="protein sequence ID" value="KOS21273.1"/>
    <property type="molecule type" value="Genomic_DNA"/>
</dbReference>
<dbReference type="OrthoDB" id="541052at2759"/>
<dbReference type="SMART" id="SM00672">
    <property type="entry name" value="CAP10"/>
    <property type="match status" value="1"/>
</dbReference>
<keyword evidence="5" id="KW-1185">Reference proteome</keyword>
<feature type="region of interest" description="Disordered" evidence="1">
    <location>
        <begin position="284"/>
        <end position="304"/>
    </location>
</feature>
<dbReference type="AlphaFoldDB" id="A0A0M9VVR1"/>
<dbReference type="InterPro" id="IPR051091">
    <property type="entry name" value="O-Glucosyltr/Glycosyltrsf_90"/>
</dbReference>
<feature type="domain" description="Glycosyl transferase CAP10" evidence="3">
    <location>
        <begin position="324"/>
        <end position="634"/>
    </location>
</feature>
<organism evidence="4 5">
    <name type="scientific">Escovopsis weberi</name>
    <dbReference type="NCBI Taxonomy" id="150374"/>
    <lineage>
        <taxon>Eukaryota</taxon>
        <taxon>Fungi</taxon>
        <taxon>Dikarya</taxon>
        <taxon>Ascomycota</taxon>
        <taxon>Pezizomycotina</taxon>
        <taxon>Sordariomycetes</taxon>
        <taxon>Hypocreomycetidae</taxon>
        <taxon>Hypocreales</taxon>
        <taxon>Hypocreaceae</taxon>
        <taxon>Escovopsis</taxon>
    </lineage>
</organism>
<sequence length="634" mass="71760">MRIRSGYVIPTIVFFFISAYTFSKFLDIDVVPNIAPPQAKHTGDTVAVDPTPIHAWEDIAPIPPGGPGPRPLPDTQAHPVSYLMGRARKEFEETRSRQSKTLDEVVKEYRRRYAMPPPPHFDKWFEFARAKKAQLVDEFDTVHDLIAPFWGLQPGTIRSRTQEALGFENGLIGVAIRDHEVTFMEFGPEWQQNATKAMMKDFLEYLPDMDLAFNIHDEPRVVVPSDDLARLVSKAREEVSALNANTKLVNSFSARAPGLNDGSSFEETKRTRFSALHRQVGWQHSRLSCPPDSPSRTLDDEGGKADDLSRYALGELGFVYNATALADICLSPSLSSSFGFFDQPNFHSIVHDLFPIFSQSKLSSYNDIIYPSPWYWEDKVVYNEKEDMPWAAKNDSLYWRGTTTGAFSRNGGWRRHHRQRIVQKMNSKDQAKILEHRGTGGGAQANASASGGAGEGAGAGASASVSPWETKEVPRGAYAHLVDVRFTMIDQCDPSDCEAQKQVFDVTGHVEQSGAWSFKYLLDMDGFAFSGRFQAFLQSRSMTFKFALFREWHNEWLKPWLHFVPISLRGDEWLEVVRYFDEDERESAAKGTSTSTTSSATSQGQRMAEESREWANQVLRKDDMEVWFFRLLLE</sequence>
<gene>
    <name evidence="4" type="ORF">ESCO_006770</name>
</gene>
<comment type="caution">
    <text evidence="4">The sequence shown here is derived from an EMBL/GenBank/DDBJ whole genome shotgun (WGS) entry which is preliminary data.</text>
</comment>
<protein>
    <submittedName>
        <fullName evidence="4">Beta-1</fullName>
    </submittedName>
</protein>
<accession>A0A0M9VVR1</accession>
<keyword evidence="2" id="KW-0812">Transmembrane</keyword>
<proteinExistence type="predicted"/>
<reference evidence="4 5" key="1">
    <citation type="submission" date="2015-07" db="EMBL/GenBank/DDBJ databases">
        <title>The genome of the fungus Escovopsis weberi, a specialized disease agent of ant agriculture.</title>
        <authorList>
            <person name="de Man T.J."/>
            <person name="Stajich J.E."/>
            <person name="Kubicek C.P."/>
            <person name="Chenthamara K."/>
            <person name="Atanasova L."/>
            <person name="Druzhinina I.S."/>
            <person name="Birnbaum S."/>
            <person name="Barribeau S.M."/>
            <person name="Teiling C."/>
            <person name="Suen G."/>
            <person name="Currie C."/>
            <person name="Gerardo N.M."/>
        </authorList>
    </citation>
    <scope>NUCLEOTIDE SEQUENCE [LARGE SCALE GENOMIC DNA]</scope>
</reference>
<dbReference type="Pfam" id="PF05686">
    <property type="entry name" value="Glyco_transf_90"/>
    <property type="match status" value="1"/>
</dbReference>
<dbReference type="PANTHER" id="PTHR12203:SF104">
    <property type="entry name" value="PROTEIN CAP1, PUTATIVE (AFU_ORTHOLOGUE AFUA_1G05595)-RELATED"/>
    <property type="match status" value="1"/>
</dbReference>
<dbReference type="PANTHER" id="PTHR12203">
    <property type="entry name" value="KDEL LYS-ASP-GLU-LEU CONTAINING - RELATED"/>
    <property type="match status" value="1"/>
</dbReference>
<feature type="region of interest" description="Disordered" evidence="1">
    <location>
        <begin position="588"/>
        <end position="608"/>
    </location>
</feature>
<dbReference type="Proteomes" id="UP000053831">
    <property type="component" value="Unassembled WGS sequence"/>
</dbReference>
<feature type="transmembrane region" description="Helical" evidence="2">
    <location>
        <begin position="7"/>
        <end position="26"/>
    </location>
</feature>
<keyword evidence="2" id="KW-1133">Transmembrane helix</keyword>
<dbReference type="InterPro" id="IPR006598">
    <property type="entry name" value="CAP10"/>
</dbReference>
<name>A0A0M9VVR1_ESCWE</name>
<feature type="compositionally biased region" description="Low complexity" evidence="1">
    <location>
        <begin position="592"/>
        <end position="602"/>
    </location>
</feature>
<evidence type="ECO:0000256" key="1">
    <source>
        <dbReference type="SAM" id="MobiDB-lite"/>
    </source>
</evidence>
<evidence type="ECO:0000313" key="4">
    <source>
        <dbReference type="EMBL" id="KOS21273.1"/>
    </source>
</evidence>
<evidence type="ECO:0000313" key="5">
    <source>
        <dbReference type="Proteomes" id="UP000053831"/>
    </source>
</evidence>
<evidence type="ECO:0000256" key="2">
    <source>
        <dbReference type="SAM" id="Phobius"/>
    </source>
</evidence>